<dbReference type="Proteomes" id="UP001055156">
    <property type="component" value="Unassembled WGS sequence"/>
</dbReference>
<dbReference type="EMBL" id="BPQV01000016">
    <property type="protein sequence ID" value="GJE29538.1"/>
    <property type="molecule type" value="Genomic_DNA"/>
</dbReference>
<accession>A0ABQ4TD62</accession>
<proteinExistence type="predicted"/>
<protein>
    <submittedName>
        <fullName evidence="1">Uncharacterized protein</fullName>
    </submittedName>
</protein>
<gene>
    <name evidence="1" type="ORF">LKMONMHP_4420</name>
</gene>
<organism evidence="1 2">
    <name type="scientific">Methylobacterium organophilum</name>
    <dbReference type="NCBI Taxonomy" id="410"/>
    <lineage>
        <taxon>Bacteria</taxon>
        <taxon>Pseudomonadati</taxon>
        <taxon>Pseudomonadota</taxon>
        <taxon>Alphaproteobacteria</taxon>
        <taxon>Hyphomicrobiales</taxon>
        <taxon>Methylobacteriaceae</taxon>
        <taxon>Methylobacterium</taxon>
    </lineage>
</organism>
<evidence type="ECO:0000313" key="1">
    <source>
        <dbReference type="EMBL" id="GJE29538.1"/>
    </source>
</evidence>
<reference evidence="1" key="1">
    <citation type="journal article" date="2021" name="Front. Microbiol.">
        <title>Comprehensive Comparative Genomics and Phenotyping of Methylobacterium Species.</title>
        <authorList>
            <person name="Alessa O."/>
            <person name="Ogura Y."/>
            <person name="Fujitani Y."/>
            <person name="Takami H."/>
            <person name="Hayashi T."/>
            <person name="Sahin N."/>
            <person name="Tani A."/>
        </authorList>
    </citation>
    <scope>NUCLEOTIDE SEQUENCE</scope>
    <source>
        <strain evidence="1">NBRC 15689</strain>
    </source>
</reference>
<name>A0ABQ4TD62_METOR</name>
<evidence type="ECO:0000313" key="2">
    <source>
        <dbReference type="Proteomes" id="UP001055156"/>
    </source>
</evidence>
<comment type="caution">
    <text evidence="1">The sequence shown here is derived from an EMBL/GenBank/DDBJ whole genome shotgun (WGS) entry which is preliminary data.</text>
</comment>
<reference evidence="1" key="2">
    <citation type="submission" date="2021-08" db="EMBL/GenBank/DDBJ databases">
        <authorList>
            <person name="Tani A."/>
            <person name="Ola A."/>
            <person name="Ogura Y."/>
            <person name="Katsura K."/>
            <person name="Hayashi T."/>
        </authorList>
    </citation>
    <scope>NUCLEOTIDE SEQUENCE</scope>
    <source>
        <strain evidence="1">NBRC 15689</strain>
    </source>
</reference>
<keyword evidence="2" id="KW-1185">Reference proteome</keyword>
<sequence>MNMTCIIAEYAVPERITSQMGGRAVISRPFPTHAEAVAEVHRLLNDDTDNWKVRGYNEEKDYYWARNESPVSRTRVLRVEKY</sequence>